<dbReference type="Pfam" id="PF02796">
    <property type="entry name" value="HTH_7"/>
    <property type="match status" value="1"/>
</dbReference>
<gene>
    <name evidence="7" type="ORF">V8V93_11515</name>
</gene>
<feature type="domain" description="Resolvase/invertase-type recombinase catalytic" evidence="6">
    <location>
        <begin position="7"/>
        <end position="140"/>
    </location>
</feature>
<evidence type="ECO:0000256" key="3">
    <source>
        <dbReference type="ARBA" id="ARBA00023125"/>
    </source>
</evidence>
<evidence type="ECO:0000256" key="5">
    <source>
        <dbReference type="PROSITE-ProRule" id="PRU10137"/>
    </source>
</evidence>
<dbReference type="SUPFAM" id="SSF53041">
    <property type="entry name" value="Resolvase-like"/>
    <property type="match status" value="1"/>
</dbReference>
<evidence type="ECO:0000256" key="2">
    <source>
        <dbReference type="ARBA" id="ARBA00022908"/>
    </source>
</evidence>
<keyword evidence="8" id="KW-1185">Reference proteome</keyword>
<dbReference type="PANTHER" id="PTHR30461:SF26">
    <property type="entry name" value="RESOLVASE HOMOLOG YNEB"/>
    <property type="match status" value="1"/>
</dbReference>
<dbReference type="CDD" id="cd03768">
    <property type="entry name" value="SR_ResInv"/>
    <property type="match status" value="1"/>
</dbReference>
<dbReference type="EMBL" id="CP146609">
    <property type="protein sequence ID" value="WWX21075.1"/>
    <property type="molecule type" value="Genomic_DNA"/>
</dbReference>
<feature type="active site" description="O-(5'-phospho-DNA)-serine intermediate" evidence="5">
    <location>
        <position position="15"/>
    </location>
</feature>
<dbReference type="SUPFAM" id="SSF46689">
    <property type="entry name" value="Homeodomain-like"/>
    <property type="match status" value="1"/>
</dbReference>
<sequence>MNTGRGQQIGYVRVSTLDQNTGRQLDGMRLDKVFEDKASAKDTNRPNLQACMDYLREGDTLHVHSIDRLARNLQDLEQLVILLNGKGVTVHFHKEHLIFTGEDNPTQVLMFQIIGAVAQFERALIRERQREGIAQAKSRGIHCGRMAVLSESQVQEINERLSQGETKKALAKEYGVSRQTLYNALERHSA</sequence>
<dbReference type="InterPro" id="IPR006119">
    <property type="entry name" value="Resolv_N"/>
</dbReference>
<dbReference type="InterPro" id="IPR006120">
    <property type="entry name" value="Resolvase_HTH_dom"/>
</dbReference>
<evidence type="ECO:0000256" key="4">
    <source>
        <dbReference type="ARBA" id="ARBA00023172"/>
    </source>
</evidence>
<reference evidence="7 8" key="1">
    <citation type="submission" date="2024-03" db="EMBL/GenBank/DDBJ databases">
        <title>Phenotype and Genome Characterization of a Sulfate-Reducing Bacterium Pseudodesulfovibrio sp. strain 5S69, isolated from Petroleum Reservoir in Tatarstan (Russia).</title>
        <authorList>
            <person name="Bidzhieva S.K."/>
            <person name="Kadnikov V."/>
            <person name="Tourova T.P."/>
            <person name="Samigullina S.R."/>
            <person name="Sokolova D.S."/>
            <person name="Poltaraus A.B."/>
            <person name="Avtukh A.N."/>
            <person name="Tereshina V.M."/>
            <person name="Mardanov A.V."/>
            <person name="Nazina T.N."/>
        </authorList>
    </citation>
    <scope>NUCLEOTIDE SEQUENCE [LARGE SCALE GENOMIC DNA]</scope>
    <source>
        <strain evidence="7 8">5S69</strain>
    </source>
</reference>
<evidence type="ECO:0000313" key="8">
    <source>
        <dbReference type="Proteomes" id="UP001385389"/>
    </source>
</evidence>
<proteinExistence type="inferred from homology"/>
<dbReference type="RefSeq" id="WP_338666816.1">
    <property type="nucleotide sequence ID" value="NZ_CP146609.1"/>
</dbReference>
<evidence type="ECO:0000259" key="6">
    <source>
        <dbReference type="PROSITE" id="PS51736"/>
    </source>
</evidence>
<accession>A0ABZ2IY98</accession>
<protein>
    <submittedName>
        <fullName evidence="7">Recombinase family protein</fullName>
    </submittedName>
</protein>
<keyword evidence="2" id="KW-0229">DNA integration</keyword>
<dbReference type="InterPro" id="IPR006118">
    <property type="entry name" value="Recombinase_CS"/>
</dbReference>
<dbReference type="Gene3D" id="1.10.10.60">
    <property type="entry name" value="Homeodomain-like"/>
    <property type="match status" value="1"/>
</dbReference>
<keyword evidence="3" id="KW-0238">DNA-binding</keyword>
<dbReference type="Proteomes" id="UP001385389">
    <property type="component" value="Chromosome"/>
</dbReference>
<comment type="similarity">
    <text evidence="1">Belongs to the site-specific recombinase resolvase family.</text>
</comment>
<dbReference type="PANTHER" id="PTHR30461">
    <property type="entry name" value="DNA-INVERTASE FROM LAMBDOID PROPHAGE"/>
    <property type="match status" value="1"/>
</dbReference>
<evidence type="ECO:0000256" key="1">
    <source>
        <dbReference type="ARBA" id="ARBA00009913"/>
    </source>
</evidence>
<keyword evidence="4" id="KW-0233">DNA recombination</keyword>
<dbReference type="PROSITE" id="PS00397">
    <property type="entry name" value="RECOMBINASES_1"/>
    <property type="match status" value="1"/>
</dbReference>
<dbReference type="InterPro" id="IPR036162">
    <property type="entry name" value="Resolvase-like_N_sf"/>
</dbReference>
<dbReference type="Pfam" id="PF00239">
    <property type="entry name" value="Resolvase"/>
    <property type="match status" value="1"/>
</dbReference>
<dbReference type="SMART" id="SM00857">
    <property type="entry name" value="Resolvase"/>
    <property type="match status" value="1"/>
</dbReference>
<evidence type="ECO:0000313" key="7">
    <source>
        <dbReference type="EMBL" id="WWX21075.1"/>
    </source>
</evidence>
<name>A0ABZ2IY98_9BACT</name>
<organism evidence="7 8">
    <name type="scientific">Pseudodesulfovibrio methanolicus</name>
    <dbReference type="NCBI Taxonomy" id="3126690"/>
    <lineage>
        <taxon>Bacteria</taxon>
        <taxon>Pseudomonadati</taxon>
        <taxon>Thermodesulfobacteriota</taxon>
        <taxon>Desulfovibrionia</taxon>
        <taxon>Desulfovibrionales</taxon>
        <taxon>Desulfovibrionaceae</taxon>
    </lineage>
</organism>
<dbReference type="InterPro" id="IPR050639">
    <property type="entry name" value="SSR_resolvase"/>
</dbReference>
<dbReference type="Gene3D" id="3.40.50.1390">
    <property type="entry name" value="Resolvase, N-terminal catalytic domain"/>
    <property type="match status" value="1"/>
</dbReference>
<dbReference type="CDD" id="cd00569">
    <property type="entry name" value="HTH_Hin_like"/>
    <property type="match status" value="1"/>
</dbReference>
<dbReference type="PROSITE" id="PS51736">
    <property type="entry name" value="RECOMBINASES_3"/>
    <property type="match status" value="1"/>
</dbReference>
<dbReference type="InterPro" id="IPR009057">
    <property type="entry name" value="Homeodomain-like_sf"/>
</dbReference>